<evidence type="ECO:0008006" key="5">
    <source>
        <dbReference type="Google" id="ProtNLM"/>
    </source>
</evidence>
<keyword evidence="4" id="KW-1185">Reference proteome</keyword>
<name>A0A9P4GUU5_9PLEO</name>
<keyword evidence="2" id="KW-0472">Membrane</keyword>
<proteinExistence type="predicted"/>
<feature type="compositionally biased region" description="Polar residues" evidence="1">
    <location>
        <begin position="238"/>
        <end position="248"/>
    </location>
</feature>
<evidence type="ECO:0000313" key="4">
    <source>
        <dbReference type="Proteomes" id="UP000800039"/>
    </source>
</evidence>
<dbReference type="OrthoDB" id="3798874at2759"/>
<dbReference type="RefSeq" id="XP_040794758.1">
    <property type="nucleotide sequence ID" value="XM_040931608.1"/>
</dbReference>
<feature type="transmembrane region" description="Helical" evidence="2">
    <location>
        <begin position="201"/>
        <end position="226"/>
    </location>
</feature>
<sequence>MDSLSYTGPELLPCGRNSNTCCTPKEKCGSNLLCHGPDPSRQYCSNKNWANCSELSPESKIAGLRLWDCGGNIYCYKNETCCSDGPTYYINPFTGEVKDGSQRDSTASPSWWTVDSTAILAGSTASTSRSSPETILSSNSATISVSQAGTEPTSNSATTITTRASTEPAASSNSSPATSKSSSTTVSSPGNSPNSSSSLSVGAGAGIGVGCAAAVVGLAVLVWLFLRERKKRMTLQAQIGQQNSSLGSSPPAVQKYGTHDYAQYGQPPRHELDQGSSRQEME</sequence>
<evidence type="ECO:0000256" key="1">
    <source>
        <dbReference type="SAM" id="MobiDB-lite"/>
    </source>
</evidence>
<dbReference type="AlphaFoldDB" id="A0A9P4GUU5"/>
<accession>A0A9P4GUU5</accession>
<dbReference type="Proteomes" id="UP000800039">
    <property type="component" value="Unassembled WGS sequence"/>
</dbReference>
<keyword evidence="2" id="KW-0812">Transmembrane</keyword>
<protein>
    <recommendedName>
        <fullName evidence="5">Mid2 domain-containing protein</fullName>
    </recommendedName>
</protein>
<gene>
    <name evidence="3" type="ORF">K460DRAFT_352023</name>
</gene>
<evidence type="ECO:0000256" key="2">
    <source>
        <dbReference type="SAM" id="Phobius"/>
    </source>
</evidence>
<dbReference type="PANTHER" id="PTHR16861">
    <property type="entry name" value="GLYCOPROTEIN 38"/>
    <property type="match status" value="1"/>
</dbReference>
<dbReference type="EMBL" id="ML976614">
    <property type="protein sequence ID" value="KAF1852195.1"/>
    <property type="molecule type" value="Genomic_DNA"/>
</dbReference>
<feature type="region of interest" description="Disordered" evidence="1">
    <location>
        <begin position="142"/>
        <end position="199"/>
    </location>
</feature>
<evidence type="ECO:0000313" key="3">
    <source>
        <dbReference type="EMBL" id="KAF1852195.1"/>
    </source>
</evidence>
<organism evidence="3 4">
    <name type="scientific">Cucurbitaria berberidis CBS 394.84</name>
    <dbReference type="NCBI Taxonomy" id="1168544"/>
    <lineage>
        <taxon>Eukaryota</taxon>
        <taxon>Fungi</taxon>
        <taxon>Dikarya</taxon>
        <taxon>Ascomycota</taxon>
        <taxon>Pezizomycotina</taxon>
        <taxon>Dothideomycetes</taxon>
        <taxon>Pleosporomycetidae</taxon>
        <taxon>Pleosporales</taxon>
        <taxon>Pleosporineae</taxon>
        <taxon>Cucurbitariaceae</taxon>
        <taxon>Cucurbitaria</taxon>
    </lineage>
</organism>
<keyword evidence="2" id="KW-1133">Transmembrane helix</keyword>
<comment type="caution">
    <text evidence="3">The sequence shown here is derived from an EMBL/GenBank/DDBJ whole genome shotgun (WGS) entry which is preliminary data.</text>
</comment>
<feature type="compositionally biased region" description="Polar residues" evidence="1">
    <location>
        <begin position="142"/>
        <end position="163"/>
    </location>
</feature>
<feature type="region of interest" description="Disordered" evidence="1">
    <location>
        <begin position="238"/>
        <end position="282"/>
    </location>
</feature>
<dbReference type="GeneID" id="63848860"/>
<feature type="compositionally biased region" description="Low complexity" evidence="1">
    <location>
        <begin position="164"/>
        <end position="199"/>
    </location>
</feature>
<feature type="compositionally biased region" description="Basic and acidic residues" evidence="1">
    <location>
        <begin position="268"/>
        <end position="282"/>
    </location>
</feature>
<dbReference type="PANTHER" id="PTHR16861:SF4">
    <property type="entry name" value="SH3 DOMAIN PROTEIN (AFU_ORTHOLOGUE AFUA_1G13610)"/>
    <property type="match status" value="1"/>
</dbReference>
<reference evidence="3" key="1">
    <citation type="submission" date="2020-01" db="EMBL/GenBank/DDBJ databases">
        <authorList>
            <consortium name="DOE Joint Genome Institute"/>
            <person name="Haridas S."/>
            <person name="Albert R."/>
            <person name="Binder M."/>
            <person name="Bloem J."/>
            <person name="Labutti K."/>
            <person name="Salamov A."/>
            <person name="Andreopoulos B."/>
            <person name="Baker S.E."/>
            <person name="Barry K."/>
            <person name="Bills G."/>
            <person name="Bluhm B.H."/>
            <person name="Cannon C."/>
            <person name="Castanera R."/>
            <person name="Culley D.E."/>
            <person name="Daum C."/>
            <person name="Ezra D."/>
            <person name="Gonzalez J.B."/>
            <person name="Henrissat B."/>
            <person name="Kuo A."/>
            <person name="Liang C."/>
            <person name="Lipzen A."/>
            <person name="Lutzoni F."/>
            <person name="Magnuson J."/>
            <person name="Mondo S."/>
            <person name="Nolan M."/>
            <person name="Ohm R."/>
            <person name="Pangilinan J."/>
            <person name="Park H.-J."/>
            <person name="Ramirez L."/>
            <person name="Alfaro M."/>
            <person name="Sun H."/>
            <person name="Tritt A."/>
            <person name="Yoshinaga Y."/>
            <person name="Zwiers L.-H."/>
            <person name="Turgeon B.G."/>
            <person name="Goodwin S.B."/>
            <person name="Spatafora J.W."/>
            <person name="Crous P.W."/>
            <person name="Grigoriev I.V."/>
        </authorList>
    </citation>
    <scope>NUCLEOTIDE SEQUENCE</scope>
    <source>
        <strain evidence="3">CBS 394.84</strain>
    </source>
</reference>